<dbReference type="InterPro" id="IPR016137">
    <property type="entry name" value="RGS"/>
</dbReference>
<dbReference type="SMART" id="SM00315">
    <property type="entry name" value="RGS"/>
    <property type="match status" value="1"/>
</dbReference>
<feature type="compositionally biased region" description="Low complexity" evidence="1">
    <location>
        <begin position="1"/>
        <end position="12"/>
    </location>
</feature>
<accession>A0A1X2G3H4</accession>
<organism evidence="3 4">
    <name type="scientific">Hesseltinella vesiculosa</name>
    <dbReference type="NCBI Taxonomy" id="101127"/>
    <lineage>
        <taxon>Eukaryota</taxon>
        <taxon>Fungi</taxon>
        <taxon>Fungi incertae sedis</taxon>
        <taxon>Mucoromycota</taxon>
        <taxon>Mucoromycotina</taxon>
        <taxon>Mucoromycetes</taxon>
        <taxon>Mucorales</taxon>
        <taxon>Cunninghamellaceae</taxon>
        <taxon>Hesseltinella</taxon>
    </lineage>
</organism>
<sequence length="460" mass="52846">MQIDRTSSASTTNRRRPSFINLSGTQAVQQDDILSPRTPKSIAKSRRGSISLDQNKTHDVLEASKVPTRSDSLKRMQKEAKGKSAVPSAQVITSPPLLSDRSPGYFDLEASQPSMTPAALAVAAHLRSQQQQPPSPYYTQAFRQMSVNDPPASSSTTVKPVKPTTPPARPRSSSISSISNKTPPNFDVHMLYRVKTQRTAKKVDNFFGDNVPIDKSIKEIRKEGLKAMLKSHVPLCYFLFHLLEEYSHENLFFHIELEQYEAFRYVSLVQQLATAQHIYNTYLTRNSHFEVNLDDRVRRQVKEALDQKQVDTCFDAAKRSVYSLLESSYMRFLTTKIYHRMLKDCGESASYYKEETRYAAVNVLLAYIEREHNMIYKNPLTDTPVFQSVSQTTRRRHELIKSMIHEFCRTLVGVEFSYYRMDPETMEQQLIDHDPPHSPVQESKSPKLLPRPKFDFLKRK</sequence>
<feature type="compositionally biased region" description="Low complexity" evidence="1">
    <location>
        <begin position="153"/>
        <end position="162"/>
    </location>
</feature>
<comment type="caution">
    <text evidence="3">The sequence shown here is derived from an EMBL/GenBank/DDBJ whole genome shotgun (WGS) entry which is preliminary data.</text>
</comment>
<dbReference type="STRING" id="101127.A0A1X2G3H4"/>
<keyword evidence="4" id="KW-1185">Reference proteome</keyword>
<feature type="domain" description="RGS" evidence="2">
    <location>
        <begin position="224"/>
        <end position="342"/>
    </location>
</feature>
<dbReference type="PROSITE" id="PS50132">
    <property type="entry name" value="RGS"/>
    <property type="match status" value="1"/>
</dbReference>
<evidence type="ECO:0000313" key="4">
    <source>
        <dbReference type="Proteomes" id="UP000242146"/>
    </source>
</evidence>
<dbReference type="EMBL" id="MCGT01000052">
    <property type="protein sequence ID" value="ORX43842.1"/>
    <property type="molecule type" value="Genomic_DNA"/>
</dbReference>
<feature type="compositionally biased region" description="Polar residues" evidence="1">
    <location>
        <begin position="20"/>
        <end position="29"/>
    </location>
</feature>
<feature type="region of interest" description="Disordered" evidence="1">
    <location>
        <begin position="430"/>
        <end position="451"/>
    </location>
</feature>
<dbReference type="PANTHER" id="PTHR10845:SF192">
    <property type="entry name" value="DOUBLE HIT, ISOFORM B"/>
    <property type="match status" value="1"/>
</dbReference>
<feature type="compositionally biased region" description="Low complexity" evidence="1">
    <location>
        <begin position="170"/>
        <end position="179"/>
    </location>
</feature>
<dbReference type="AlphaFoldDB" id="A0A1X2G3H4"/>
<dbReference type="InterPro" id="IPR036305">
    <property type="entry name" value="RGS_sf"/>
</dbReference>
<evidence type="ECO:0000256" key="1">
    <source>
        <dbReference type="SAM" id="MobiDB-lite"/>
    </source>
</evidence>
<feature type="region of interest" description="Disordered" evidence="1">
    <location>
        <begin position="1"/>
        <end position="100"/>
    </location>
</feature>
<evidence type="ECO:0000313" key="3">
    <source>
        <dbReference type="EMBL" id="ORX43842.1"/>
    </source>
</evidence>
<dbReference type="PANTHER" id="PTHR10845">
    <property type="entry name" value="REGULATOR OF G PROTEIN SIGNALING"/>
    <property type="match status" value="1"/>
</dbReference>
<proteinExistence type="predicted"/>
<dbReference type="Gene3D" id="1.10.167.10">
    <property type="entry name" value="Regulator of G-protein Signalling 4, domain 2"/>
    <property type="match status" value="1"/>
</dbReference>
<evidence type="ECO:0000259" key="2">
    <source>
        <dbReference type="PROSITE" id="PS50132"/>
    </source>
</evidence>
<gene>
    <name evidence="3" type="ORF">DM01DRAFT_1312780</name>
</gene>
<dbReference type="CDD" id="cd07440">
    <property type="entry name" value="RGS"/>
    <property type="match status" value="1"/>
</dbReference>
<feature type="region of interest" description="Disordered" evidence="1">
    <location>
        <begin position="146"/>
        <end position="179"/>
    </location>
</feature>
<dbReference type="Proteomes" id="UP000242146">
    <property type="component" value="Unassembled WGS sequence"/>
</dbReference>
<dbReference type="SUPFAM" id="SSF48097">
    <property type="entry name" value="Regulator of G-protein signaling, RGS"/>
    <property type="match status" value="1"/>
</dbReference>
<name>A0A1X2G3H4_9FUNG</name>
<protein>
    <recommendedName>
        <fullName evidence="2">RGS domain-containing protein</fullName>
    </recommendedName>
</protein>
<feature type="compositionally biased region" description="Basic and acidic residues" evidence="1">
    <location>
        <begin position="71"/>
        <end position="82"/>
    </location>
</feature>
<reference evidence="3 4" key="1">
    <citation type="submission" date="2016-07" db="EMBL/GenBank/DDBJ databases">
        <title>Pervasive Adenine N6-methylation of Active Genes in Fungi.</title>
        <authorList>
            <consortium name="DOE Joint Genome Institute"/>
            <person name="Mondo S.J."/>
            <person name="Dannebaum R.O."/>
            <person name="Kuo R.C."/>
            <person name="Labutti K."/>
            <person name="Haridas S."/>
            <person name="Kuo A."/>
            <person name="Salamov A."/>
            <person name="Ahrendt S.R."/>
            <person name="Lipzen A."/>
            <person name="Sullivan W."/>
            <person name="Andreopoulos W.B."/>
            <person name="Clum A."/>
            <person name="Lindquist E."/>
            <person name="Daum C."/>
            <person name="Ramamoorthy G.K."/>
            <person name="Gryganskyi A."/>
            <person name="Culley D."/>
            <person name="Magnuson J.K."/>
            <person name="James T.Y."/>
            <person name="O'Malley M.A."/>
            <person name="Stajich J.E."/>
            <person name="Spatafora J.W."/>
            <person name="Visel A."/>
            <person name="Grigoriev I.V."/>
        </authorList>
    </citation>
    <scope>NUCLEOTIDE SEQUENCE [LARGE SCALE GENOMIC DNA]</scope>
    <source>
        <strain evidence="3 4">NRRL 3301</strain>
    </source>
</reference>
<dbReference type="PRINTS" id="PR01301">
    <property type="entry name" value="RGSPROTEIN"/>
</dbReference>
<dbReference type="OrthoDB" id="196547at2759"/>
<dbReference type="Pfam" id="PF00615">
    <property type="entry name" value="RGS"/>
    <property type="match status" value="1"/>
</dbReference>
<dbReference type="InterPro" id="IPR044926">
    <property type="entry name" value="RGS_subdomain_2"/>
</dbReference>